<dbReference type="Proteomes" id="UP000777482">
    <property type="component" value="Unassembled WGS sequence"/>
</dbReference>
<protein>
    <submittedName>
        <fullName evidence="6">U3 snoRNP protein</fullName>
    </submittedName>
</protein>
<evidence type="ECO:0000313" key="6">
    <source>
        <dbReference type="EMBL" id="KAG0656442.1"/>
    </source>
</evidence>
<evidence type="ECO:0000313" key="7">
    <source>
        <dbReference type="Proteomes" id="UP000777482"/>
    </source>
</evidence>
<evidence type="ECO:0000259" key="5">
    <source>
        <dbReference type="Pfam" id="PF23099"/>
    </source>
</evidence>
<dbReference type="EMBL" id="PUHQ01000097">
    <property type="protein sequence ID" value="KAG0656442.1"/>
    <property type="molecule type" value="Genomic_DNA"/>
</dbReference>
<evidence type="ECO:0000259" key="4">
    <source>
        <dbReference type="Pfam" id="PF20416"/>
    </source>
</evidence>
<feature type="compositionally biased region" description="Low complexity" evidence="2">
    <location>
        <begin position="32"/>
        <end position="41"/>
    </location>
</feature>
<feature type="domain" description="U3 small nucleolar RNA-associated protein 20 N-terminal" evidence="3">
    <location>
        <begin position="1113"/>
        <end position="1731"/>
    </location>
</feature>
<sequence>MAKGNGSAGRKAAPKANGSSGGSGTLRSLRHAAASNSTAAAGGKPAKKIRSTASLTVAEKIAKRGAKPLVKGNNFRFVAPSDRLAKMKVDLEGVRDRREMLEGEDDAEADDMHTLFGHALQQSQLINLSLPFIRFSKRVEPYARSLPLVLHYRRELIEVICQTLSGPSNEVELCGETILDLLPPLITDISHLLLASLPLLLTTLIRLTTPSPLNAANPRILQRVYDVLGALFRDLARDILAASSGEASEGDLQSVWDIVRRGLGAPAKSTEVEADAMEVEPTATEEVADDDASEEEAEDVVVEEPVASTSARQLDAPPEAPKLHTSLPANFRTTPQTRRLLGNAFALLVRKAKPTSSEDVEPAAGGLDGLMQLMIRDVAAVEEEDGGERANGGRSAKGRRKGKGKGRGQEEGSSNIFAEGLTYVVIESCSAPNHFFHSRTPAILRSLFHAIVALPDLAEINLPTEIVSHAYVALTGYAEKVDLLEPVVETAVKTLEAELRSVEAASQEETIWERLVVPLQAITSHVGVKEGARLPAAAKARLFASLAPLSRLLARTPPPTFLHALNGYLAVVLPLAVLADVLASSVRGIVEAFLSAEASDAVFAAGCTLASTLDEVGWPLWDTAFASTILVATSRELSAPRDAKGKAEATEGSAFAVAPKRENSRALLARLATTGRLQAVVEKGGAALVAWEKSLGALAEATINDWRESYAREGMAEDTLTLELVDVLRVAPFLPQHRQSLLPLLADLAAEIATTPSAEARVAYLVSPASPAQVLGTTLSAFAGISSRLKKPSPALETLSNSVEAIIANFAWHRQVMHGLSILSLARLASDRSTVAREAVYASILPNLLSEDSVLRRSSLEIALSLYPEAETPTAADLISKCIEVEDMPLTVQGAREKSMKVRRLGIVANGQLGKEGSTEPVEPVLEIILRYLTAMLKVNFKPIWPEAIGALSLLSGRFPEQVWVVTSRQLLAAATRGADLFVTRKPEWAAIAGADEGAVDLVFDEQALRDWHLEDRLTKLRQSERRFQSDGDDQQSKLQELAALQKTPERLVVHSYEAQLLALFCDIPDLAQKHSREFVDVFLGCFERDDVIPDKADETPEFFNADETSKDRKARLLAWLALFAKFSNPKALYRAQDLHSQFRTLLAFPDAAIQKLALDCILRWKLPSVVANADRLKNLLESTKLRDELLQFVSSTDAGGLEPKDRADVVPLVIRITYGLMISRLGRASASSGQGRAGRRAAILGALRTCSASELDTLIDLLLGPLRKLLVASSEGSFVLASTAPDVPGKRQLGFLGLLADVVKHLGKDIVHRWPDLLGVVVNLLHFAQRGLEDAPAAPEEHEEDDEEEADADDEDEPVGMQLAPLRHIRQTALKRFTDFFRLEVDFDYRPYLAAAFPSFISPRLPNLAAENAQAPSALLELFVTWSKRRDLIPFLVDFDPTLLPSLYRVLTVRNVKPTVVLRVFDLVGSIIEFAEEDGGRQSETGQKVIQPGVDVLLEQLGGLIAITASTFDAKGEIAQRQIGLLCSLAVYVDSNEQATQFLTLAAPLLRKPNKVVPEKIKTDLLKIVTALYPLARPAAGTPLYERCCEVVATLFLSARTRNARLQLVAAFKSVASVDTSYRTAAELVEELNAFSVKRSEEPDFDRRLAAFSKLNEELYQTLRPADWIVILHNMLFFVQDAEELSIRSNASYALRRFVEVAGTSTVPEVRSILTRVFLPGIRNVMRSKNELIRSEVLAVLGYAVEKVEGVAELEQLRVLLYDGDEEANFFNNILHIQNHRRTRALRRLADAVEAGNITSKTIVDIFLPLIDHFVADPDDKKDPDLVNETVQCFGRLAKHLGWSAYSKVVQQYLKLAKTSGAVQKACLRTLVSVLRSFHFDLVAQPQQCDITTNRLVPQLLGYLEKRDEADEEIRIPVAEGIAAIIKHIPGDAKHVQETALLMALAQTLRSRDQHVRDLVRSTLVNIVVASGGDILGRATKELRKALARGPQLHVLAFTVHALLVRIAEEPEGVDFDDALEEVVPVLDADIFGAPAKDRTSQEFRAKTKFREVRSFKSLDSFQILARVISPVKISALLSPLRGVLSTTDSPKALKDVEEVFKTLAVGLTANPALDAIGTLDLCHSLISQNASFLKSVKKVRQNSKAAPDYHVQLECENAGERDYYSKNAYRFVSFGLELFNAAFRKSVFDLDSPEVLARMEPLVSLVGNALYSDDPVVLARSMRATASLIRCPLGTTEQAAPVLVKQMLSVIERSGSTESELAQSALRTLSTVLRDCKTATLSEKQLTTLLELIGPDLEEADRQATLFQVLRSIMARKFVAPEIYDIMNKVAEMLVTNQSGHVREVCRAIYLQFLLDYPQGRGRLRDSLAFLAKNLSYEYESGRLSVLELVSAILQKFAAQLIKESADLFFVALVMVVANDDSTRCREMAAELVKVLFSRVEKDTRETLLAMLTTWAGKKAQPQLARTAIQLFGVAIDALGEDGRSAVPGVVDILLDVLVDSEEKLEEAERDGEEVEEVERAWQLPYQALQTFAHVYKAFPSMVSPDDRSHHPLWKAVRGHLLYPHLWVRTSSARLLGTLFAASQDAIAKADLPERHPLATPNLLDMAQKSCLQLKSPALDDGLAMQIVKNLFFAAKCFAVRGLSAHKNENGDAGSDDDEEEDSKGADAERHADPLRWLFTRMSFQCRQAHTHRPSMYAQDAGQWSRQPATILRWFAAVISFLDAATLQRFVVQMATPIFRISEDPNAQDPQMGKSSTPSELQTLAREVQELLQTKIGTTAYSQVHNTIRQKAATRRQERKQILAQQAISDPAEEAKRKAKRAELRKAQKKKRTAAFAAQKERFGEGSKRRRTDE</sequence>
<feature type="compositionally biased region" description="Basic and acidic residues" evidence="2">
    <location>
        <begin position="2841"/>
        <end position="2856"/>
    </location>
</feature>
<feature type="region of interest" description="Disordered" evidence="2">
    <location>
        <begin position="2650"/>
        <end position="2672"/>
    </location>
</feature>
<dbReference type="OrthoDB" id="360653at2759"/>
<dbReference type="Pfam" id="PF20416">
    <property type="entry name" value="UTP20"/>
    <property type="match status" value="1"/>
</dbReference>
<feature type="compositionally biased region" description="Basic and acidic residues" evidence="2">
    <location>
        <begin position="2815"/>
        <end position="2828"/>
    </location>
</feature>
<dbReference type="InterPro" id="IPR046523">
    <property type="entry name" value="UTP20_dom"/>
</dbReference>
<feature type="region of interest" description="Disordered" evidence="2">
    <location>
        <begin position="381"/>
        <end position="412"/>
    </location>
</feature>
<feature type="compositionally biased region" description="Acidic residues" evidence="2">
    <location>
        <begin position="286"/>
        <end position="302"/>
    </location>
</feature>
<gene>
    <name evidence="6" type="primary">UTP20</name>
    <name evidence="6" type="ORF">C6P46_007101</name>
</gene>
<evidence type="ECO:0000256" key="2">
    <source>
        <dbReference type="SAM" id="MobiDB-lite"/>
    </source>
</evidence>
<dbReference type="InterPro" id="IPR011430">
    <property type="entry name" value="UTP20_N"/>
</dbReference>
<dbReference type="Pfam" id="PF07539">
    <property type="entry name" value="UTP20_N"/>
    <property type="match status" value="1"/>
</dbReference>
<dbReference type="GO" id="GO:0032040">
    <property type="term" value="C:small-subunit processome"/>
    <property type="evidence" value="ECO:0007669"/>
    <property type="project" value="TreeGrafter"/>
</dbReference>
<feature type="domain" description="U3 small nucleolar RNA-associated protein 20 C-terminal" evidence="5">
    <location>
        <begin position="2570"/>
        <end position="2836"/>
    </location>
</feature>
<dbReference type="InterPro" id="IPR057525">
    <property type="entry name" value="UTP20_C"/>
</dbReference>
<dbReference type="SUPFAM" id="SSF48371">
    <property type="entry name" value="ARM repeat"/>
    <property type="match status" value="2"/>
</dbReference>
<feature type="region of interest" description="Disordered" evidence="2">
    <location>
        <begin position="2794"/>
        <end position="2856"/>
    </location>
</feature>
<feature type="domain" description="U3 small nucleolar RNA-associated protein 20" evidence="4">
    <location>
        <begin position="1908"/>
        <end position="2128"/>
    </location>
</feature>
<feature type="region of interest" description="Disordered" evidence="2">
    <location>
        <begin position="267"/>
        <end position="329"/>
    </location>
</feature>
<dbReference type="Pfam" id="PF23099">
    <property type="entry name" value="UTP20_C"/>
    <property type="match status" value="1"/>
</dbReference>
<evidence type="ECO:0000256" key="1">
    <source>
        <dbReference type="SAM" id="Coils"/>
    </source>
</evidence>
<dbReference type="PANTHER" id="PTHR17695:SF11">
    <property type="entry name" value="SMALL SUBUNIT PROCESSOME COMPONENT 20 HOMOLOG"/>
    <property type="match status" value="1"/>
</dbReference>
<keyword evidence="1" id="KW-0175">Coiled coil</keyword>
<dbReference type="PANTHER" id="PTHR17695">
    <property type="entry name" value="SMALL SUBUNIT PROCESSOME COMPONENT 20 HOMOLOG"/>
    <property type="match status" value="1"/>
</dbReference>
<name>A0A9P6VX04_RHOMI</name>
<dbReference type="GO" id="GO:0030686">
    <property type="term" value="C:90S preribosome"/>
    <property type="evidence" value="ECO:0007669"/>
    <property type="project" value="TreeGrafter"/>
</dbReference>
<dbReference type="InterPro" id="IPR016024">
    <property type="entry name" value="ARM-type_fold"/>
</dbReference>
<feature type="region of interest" description="Disordered" evidence="2">
    <location>
        <begin position="1335"/>
        <end position="1358"/>
    </location>
</feature>
<comment type="caution">
    <text evidence="6">The sequence shown here is derived from an EMBL/GenBank/DDBJ whole genome shotgun (WGS) entry which is preliminary data.</text>
</comment>
<dbReference type="InterPro" id="IPR052575">
    <property type="entry name" value="SSU_processome_comp_20"/>
</dbReference>
<keyword evidence="7" id="KW-1185">Reference proteome</keyword>
<dbReference type="InterPro" id="IPR011989">
    <property type="entry name" value="ARM-like"/>
</dbReference>
<reference evidence="6 7" key="1">
    <citation type="submission" date="2020-11" db="EMBL/GenBank/DDBJ databases">
        <title>Kefir isolates.</title>
        <authorList>
            <person name="Marcisauskas S."/>
            <person name="Kim Y."/>
            <person name="Blasche S."/>
        </authorList>
    </citation>
    <scope>NUCLEOTIDE SEQUENCE [LARGE SCALE GENOMIC DNA]</scope>
    <source>
        <strain evidence="6 7">KR</strain>
    </source>
</reference>
<feature type="region of interest" description="Disordered" evidence="2">
    <location>
        <begin position="1"/>
        <end position="49"/>
    </location>
</feature>
<evidence type="ECO:0000259" key="3">
    <source>
        <dbReference type="Pfam" id="PF07539"/>
    </source>
</evidence>
<accession>A0A9P6VX04</accession>
<proteinExistence type="predicted"/>
<feature type="coiled-coil region" evidence="1">
    <location>
        <begin position="2493"/>
        <end position="2523"/>
    </location>
</feature>
<organism evidence="6 7">
    <name type="scientific">Rhodotorula mucilaginosa</name>
    <name type="common">Yeast</name>
    <name type="synonym">Rhodotorula rubra</name>
    <dbReference type="NCBI Taxonomy" id="5537"/>
    <lineage>
        <taxon>Eukaryota</taxon>
        <taxon>Fungi</taxon>
        <taxon>Dikarya</taxon>
        <taxon>Basidiomycota</taxon>
        <taxon>Pucciniomycotina</taxon>
        <taxon>Microbotryomycetes</taxon>
        <taxon>Sporidiobolales</taxon>
        <taxon>Sporidiobolaceae</taxon>
        <taxon>Rhodotorula</taxon>
    </lineage>
</organism>
<feature type="compositionally biased region" description="Basic residues" evidence="2">
    <location>
        <begin position="396"/>
        <end position="406"/>
    </location>
</feature>
<feature type="compositionally biased region" description="Acidic residues" evidence="2">
    <location>
        <begin position="1342"/>
        <end position="1358"/>
    </location>
</feature>
<dbReference type="Gene3D" id="1.25.10.10">
    <property type="entry name" value="Leucine-rich Repeat Variant"/>
    <property type="match status" value="2"/>
</dbReference>